<dbReference type="SUPFAM" id="SSF57802">
    <property type="entry name" value="Rubredoxin-like"/>
    <property type="match status" value="1"/>
</dbReference>
<accession>A0A4P8KZ16</accession>
<dbReference type="Proteomes" id="UP000298602">
    <property type="component" value="Chromosome"/>
</dbReference>
<keyword evidence="4" id="KW-1185">Reference proteome</keyword>
<dbReference type="AlphaFoldDB" id="A0A4P8KZ16"/>
<dbReference type="Gene3D" id="1.20.1260.10">
    <property type="match status" value="1"/>
</dbReference>
<dbReference type="Pfam" id="PF02915">
    <property type="entry name" value="Rubrerythrin"/>
    <property type="match status" value="1"/>
</dbReference>
<feature type="domain" description="Rubredoxin-like" evidence="1">
    <location>
        <begin position="131"/>
        <end position="164"/>
    </location>
</feature>
<dbReference type="CDD" id="cd01041">
    <property type="entry name" value="Rubrerythrin"/>
    <property type="match status" value="1"/>
</dbReference>
<evidence type="ECO:0000313" key="4">
    <source>
        <dbReference type="Proteomes" id="UP000298602"/>
    </source>
</evidence>
<proteinExistence type="predicted"/>
<dbReference type="OrthoDB" id="9799749at2"/>
<evidence type="ECO:0000259" key="1">
    <source>
        <dbReference type="PROSITE" id="PS50903"/>
    </source>
</evidence>
<organism evidence="3 4">
    <name type="scientific">Desulfoglaeba alkanexedens ALDC</name>
    <dbReference type="NCBI Taxonomy" id="980445"/>
    <lineage>
        <taxon>Bacteria</taxon>
        <taxon>Pseudomonadati</taxon>
        <taxon>Thermodesulfobacteriota</taxon>
        <taxon>Syntrophobacteria</taxon>
        <taxon>Syntrophobacterales</taxon>
        <taxon>Syntrophobacteraceae</taxon>
        <taxon>Desulfoglaeba</taxon>
    </lineage>
</organism>
<name>A0A4P8KZ16_9BACT</name>
<dbReference type="InterPro" id="IPR003251">
    <property type="entry name" value="Rr_diiron-bd_dom"/>
</dbReference>
<dbReference type="SUPFAM" id="SSF47240">
    <property type="entry name" value="Ferritin-like"/>
    <property type="match status" value="1"/>
</dbReference>
<dbReference type="InterPro" id="IPR024934">
    <property type="entry name" value="Rubredoxin-like_dom"/>
</dbReference>
<dbReference type="GO" id="GO:0016491">
    <property type="term" value="F:oxidoreductase activity"/>
    <property type="evidence" value="ECO:0007669"/>
    <property type="project" value="InterPro"/>
</dbReference>
<gene>
    <name evidence="3" type="ORF">FDQ92_00225</name>
</gene>
<dbReference type="InterPro" id="IPR012347">
    <property type="entry name" value="Ferritin-like"/>
</dbReference>
<dbReference type="KEGG" id="dax:FDQ92_00225"/>
<reference evidence="3 4" key="2">
    <citation type="submission" date="2019-05" db="EMBL/GenBank/DDBJ databases">
        <authorList>
            <person name="Suflita J.M."/>
            <person name="Marks C.R."/>
        </authorList>
    </citation>
    <scope>NUCLEOTIDE SEQUENCE [LARGE SCALE GENOMIC DNA]</scope>
    <source>
        <strain evidence="3 4">ALDC</strain>
    </source>
</reference>
<feature type="domain" description="Ferritin-like diiron" evidence="2">
    <location>
        <begin position="1"/>
        <end position="129"/>
    </location>
</feature>
<dbReference type="GO" id="GO:0005506">
    <property type="term" value="F:iron ion binding"/>
    <property type="evidence" value="ECO:0007669"/>
    <property type="project" value="InterPro"/>
</dbReference>
<dbReference type="EMBL" id="CP040098">
    <property type="protein sequence ID" value="QCQ20766.1"/>
    <property type="molecule type" value="Genomic_DNA"/>
</dbReference>
<dbReference type="InterPro" id="IPR009078">
    <property type="entry name" value="Ferritin-like_SF"/>
</dbReference>
<evidence type="ECO:0000259" key="2">
    <source>
        <dbReference type="PROSITE" id="PS50905"/>
    </source>
</evidence>
<dbReference type="PROSITE" id="PS50905">
    <property type="entry name" value="FERRITIN_LIKE"/>
    <property type="match status" value="1"/>
</dbReference>
<dbReference type="PROSITE" id="PS50903">
    <property type="entry name" value="RUBREDOXIN_LIKE"/>
    <property type="match status" value="1"/>
</dbReference>
<dbReference type="CDD" id="cd00350">
    <property type="entry name" value="rubredoxin_like"/>
    <property type="match status" value="1"/>
</dbReference>
<dbReference type="PANTHER" id="PTHR33746:SF4">
    <property type="entry name" value="RUBRERYTHRIN"/>
    <property type="match status" value="1"/>
</dbReference>
<sequence>MNEKRKELLMAAFTGEARAFFRLQAFAERAEEEGYPQIAALFRAISEAEAVHARNHSKLIEVIATTEENLRYAFEQESFVNEVAYPELLKAAWAAEDEAAVRHLTWARNAEERHAKLYKHALGHMVADRTTTYYVCRHCGWVEDAVLPEACPNCANPAEDFKAVR</sequence>
<dbReference type="InterPro" id="IPR009040">
    <property type="entry name" value="Ferritin-like_diiron"/>
</dbReference>
<reference evidence="3 4" key="1">
    <citation type="submission" date="2019-05" db="EMBL/GenBank/DDBJ databases">
        <title>The Complete Genome Sequence of the n-alkane-degrading Desulfoglaeba alkanexedens ALDC reveals multiple alkylsuccinate synthase gene clusters.</title>
        <authorList>
            <person name="Callaghan A.V."/>
            <person name="Davidova I.A."/>
            <person name="Duncan K.E."/>
            <person name="Morris B."/>
            <person name="McInerney M.J."/>
        </authorList>
    </citation>
    <scope>NUCLEOTIDE SEQUENCE [LARGE SCALE GENOMIC DNA]</scope>
    <source>
        <strain evidence="3 4">ALDC</strain>
    </source>
</reference>
<dbReference type="RefSeq" id="WP_137422736.1">
    <property type="nucleotide sequence ID" value="NZ_CP040098.1"/>
</dbReference>
<evidence type="ECO:0000313" key="3">
    <source>
        <dbReference type="EMBL" id="QCQ20766.1"/>
    </source>
</evidence>
<dbReference type="PANTHER" id="PTHR33746">
    <property type="entry name" value="RUBRERYTHRIN"/>
    <property type="match status" value="1"/>
</dbReference>
<dbReference type="Gene3D" id="2.20.28.10">
    <property type="match status" value="1"/>
</dbReference>
<dbReference type="InterPro" id="IPR052753">
    <property type="entry name" value="Rbr2/Nigerythrin"/>
</dbReference>
<protein>
    <submittedName>
        <fullName evidence="3">Rubrerythrin family protein</fullName>
    </submittedName>
</protein>